<reference evidence="2 3" key="1">
    <citation type="submission" date="2018-06" db="EMBL/GenBank/DDBJ databases">
        <authorList>
            <consortium name="Pathogen Informatics"/>
            <person name="Doyle S."/>
        </authorList>
    </citation>
    <scope>NUCLEOTIDE SEQUENCE [LARGE SCALE GENOMIC DNA]</scope>
    <source>
        <strain evidence="2 3">NCTC11978</strain>
    </source>
</reference>
<organism evidence="2 3">
    <name type="scientific">Legionella feeleii</name>
    <dbReference type="NCBI Taxonomy" id="453"/>
    <lineage>
        <taxon>Bacteria</taxon>
        <taxon>Pseudomonadati</taxon>
        <taxon>Pseudomonadota</taxon>
        <taxon>Gammaproteobacteria</taxon>
        <taxon>Legionellales</taxon>
        <taxon>Legionellaceae</taxon>
        <taxon>Legionella</taxon>
    </lineage>
</organism>
<evidence type="ECO:0000313" key="2">
    <source>
        <dbReference type="EMBL" id="STX37481.1"/>
    </source>
</evidence>
<keyword evidence="1" id="KW-0812">Transmembrane</keyword>
<dbReference type="Proteomes" id="UP000254033">
    <property type="component" value="Unassembled WGS sequence"/>
</dbReference>
<evidence type="ECO:0000313" key="3">
    <source>
        <dbReference type="Proteomes" id="UP000254033"/>
    </source>
</evidence>
<gene>
    <name evidence="2" type="ORF">NCTC11978_00648</name>
</gene>
<accession>A0A378ISJ8</accession>
<proteinExistence type="predicted"/>
<keyword evidence="1" id="KW-1133">Transmembrane helix</keyword>
<feature type="transmembrane region" description="Helical" evidence="1">
    <location>
        <begin position="101"/>
        <end position="120"/>
    </location>
</feature>
<protein>
    <submittedName>
        <fullName evidence="2">Uncharacterized protein</fullName>
    </submittedName>
</protein>
<name>A0A378ISJ8_9GAMM</name>
<dbReference type="AlphaFoldDB" id="A0A378ISJ8"/>
<sequence length="121" mass="14587">MDSLTRYRNKCEEIIRELSHEPDQGSLYHYTTFNSLKNILKSRKLRYTHYKNLNDPTEIQFGLELIKESLTKNKFPDYYLQKTKEYFDAYKDECNTYLSSFLRLILWLFGDIMLQMALGYA</sequence>
<evidence type="ECO:0000256" key="1">
    <source>
        <dbReference type="SAM" id="Phobius"/>
    </source>
</evidence>
<dbReference type="EMBL" id="UGNY01000001">
    <property type="protein sequence ID" value="STX37481.1"/>
    <property type="molecule type" value="Genomic_DNA"/>
</dbReference>
<keyword evidence="1" id="KW-0472">Membrane</keyword>